<sequence length="136" mass="15268">MNTDTIPMVRCPSTINTTAAFGRNKTHCKVMAVAAGTTSTRSSLCSESRSDYYKVLSLEHQADVGVEDNKRTYRQLALWCHPNVCSLSRHAESMELFLELQRAYERTGAKEYPPPLPTFFLLLVGANHTAACFCYR</sequence>
<dbReference type="CDD" id="cd06257">
    <property type="entry name" value="DnaJ"/>
    <property type="match status" value="1"/>
</dbReference>
<name>A0A4U6VJE1_SETVI</name>
<dbReference type="SUPFAM" id="SSF46565">
    <property type="entry name" value="Chaperone J-domain"/>
    <property type="match status" value="1"/>
</dbReference>
<dbReference type="Gramene" id="TKW28875">
    <property type="protein sequence ID" value="TKW28875"/>
    <property type="gene ID" value="SEVIR_3G357900v2"/>
</dbReference>
<dbReference type="Proteomes" id="UP000298652">
    <property type="component" value="Chromosome 3"/>
</dbReference>
<dbReference type="InterPro" id="IPR036869">
    <property type="entry name" value="J_dom_sf"/>
</dbReference>
<dbReference type="PANTHER" id="PTHR45090:SF3">
    <property type="entry name" value="OS09G0368800 PROTEIN"/>
    <property type="match status" value="1"/>
</dbReference>
<dbReference type="Gene3D" id="1.10.287.110">
    <property type="entry name" value="DnaJ domain"/>
    <property type="match status" value="1"/>
</dbReference>
<dbReference type="InterPro" id="IPR001623">
    <property type="entry name" value="DnaJ_domain"/>
</dbReference>
<dbReference type="InterPro" id="IPR053232">
    <property type="entry name" value="DnaJ_C/III_chloroplastic"/>
</dbReference>
<dbReference type="PROSITE" id="PS50076">
    <property type="entry name" value="DNAJ_2"/>
    <property type="match status" value="1"/>
</dbReference>
<keyword evidence="3" id="KW-1185">Reference proteome</keyword>
<organism evidence="2 3">
    <name type="scientific">Setaria viridis</name>
    <name type="common">Green bristlegrass</name>
    <name type="synonym">Setaria italica subsp. viridis</name>
    <dbReference type="NCBI Taxonomy" id="4556"/>
    <lineage>
        <taxon>Eukaryota</taxon>
        <taxon>Viridiplantae</taxon>
        <taxon>Streptophyta</taxon>
        <taxon>Embryophyta</taxon>
        <taxon>Tracheophyta</taxon>
        <taxon>Spermatophyta</taxon>
        <taxon>Magnoliopsida</taxon>
        <taxon>Liliopsida</taxon>
        <taxon>Poales</taxon>
        <taxon>Poaceae</taxon>
        <taxon>PACMAD clade</taxon>
        <taxon>Panicoideae</taxon>
        <taxon>Panicodae</taxon>
        <taxon>Paniceae</taxon>
        <taxon>Cenchrinae</taxon>
        <taxon>Setaria</taxon>
    </lineage>
</organism>
<dbReference type="PANTHER" id="PTHR45090">
    <property type="entry name" value="CHAPERONE PROTEIN DNAJ 20 CHLOROPLASTIC"/>
    <property type="match status" value="1"/>
</dbReference>
<proteinExistence type="predicted"/>
<dbReference type="GO" id="GO:0009507">
    <property type="term" value="C:chloroplast"/>
    <property type="evidence" value="ECO:0007669"/>
    <property type="project" value="TreeGrafter"/>
</dbReference>
<reference evidence="2" key="1">
    <citation type="submission" date="2019-03" db="EMBL/GenBank/DDBJ databases">
        <title>WGS assembly of Setaria viridis.</title>
        <authorList>
            <person name="Huang P."/>
            <person name="Jenkins J."/>
            <person name="Grimwood J."/>
            <person name="Barry K."/>
            <person name="Healey A."/>
            <person name="Mamidi S."/>
            <person name="Sreedasyam A."/>
            <person name="Shu S."/>
            <person name="Feldman M."/>
            <person name="Wu J."/>
            <person name="Yu Y."/>
            <person name="Chen C."/>
            <person name="Johnson J."/>
            <person name="Rokhsar D."/>
            <person name="Baxter I."/>
            <person name="Schmutz J."/>
            <person name="Brutnell T."/>
            <person name="Kellogg E."/>
        </authorList>
    </citation>
    <scope>NUCLEOTIDE SEQUENCE [LARGE SCALE GENOMIC DNA]</scope>
</reference>
<accession>A0A4U6VJE1</accession>
<evidence type="ECO:0000313" key="3">
    <source>
        <dbReference type="Proteomes" id="UP000298652"/>
    </source>
</evidence>
<dbReference type="AlphaFoldDB" id="A0A4U6VJE1"/>
<dbReference type="EMBL" id="CM016554">
    <property type="protein sequence ID" value="TKW28875.1"/>
    <property type="molecule type" value="Genomic_DNA"/>
</dbReference>
<dbReference type="Pfam" id="PF00226">
    <property type="entry name" value="DnaJ"/>
    <property type="match status" value="1"/>
</dbReference>
<protein>
    <recommendedName>
        <fullName evidence="1">J domain-containing protein</fullName>
    </recommendedName>
</protein>
<feature type="domain" description="J" evidence="1">
    <location>
        <begin position="51"/>
        <end position="112"/>
    </location>
</feature>
<evidence type="ECO:0000259" key="1">
    <source>
        <dbReference type="PROSITE" id="PS50076"/>
    </source>
</evidence>
<dbReference type="GO" id="GO:0005783">
    <property type="term" value="C:endoplasmic reticulum"/>
    <property type="evidence" value="ECO:0007669"/>
    <property type="project" value="UniProtKB-ARBA"/>
</dbReference>
<gene>
    <name evidence="2" type="ORF">SEVIR_3G357900v2</name>
</gene>
<evidence type="ECO:0000313" key="2">
    <source>
        <dbReference type="EMBL" id="TKW28875.1"/>
    </source>
</evidence>